<dbReference type="Pfam" id="PF03550">
    <property type="entry name" value="LolB"/>
    <property type="match status" value="1"/>
</dbReference>
<dbReference type="PROSITE" id="PS51257">
    <property type="entry name" value="PROKAR_LIPOPROTEIN"/>
    <property type="match status" value="1"/>
</dbReference>
<keyword evidence="10 13" id="KW-0143">Chaperone</keyword>
<evidence type="ECO:0000256" key="13">
    <source>
        <dbReference type="HAMAP-Rule" id="MF_00233"/>
    </source>
</evidence>
<gene>
    <name evidence="13 15" type="primary">lolB</name>
    <name evidence="15" type="ORF">ACFFUV_08240</name>
</gene>
<sequence length="204" mass="23424">MIKTQFRMVWLLLFALLMAGCSSLKESTTNVEWQAHQQKLAAITDYRASGKLGYISPQERQSLNFTWRRSPQRSELRLSTFLGQTVLNMTITPSGAHVETYDDQKLDADNAEQLIYRLTGLVMPVAPLSSWLLGAPNQADNYQLNQTHTLSWLEKDLNGQRWHLDYLRYQDHPFNGLATPLPSKLKLTQNNITINLVISKWTFN</sequence>
<evidence type="ECO:0000256" key="10">
    <source>
        <dbReference type="ARBA" id="ARBA00023186"/>
    </source>
</evidence>
<feature type="signal peptide" evidence="14">
    <location>
        <begin position="1"/>
        <end position="19"/>
    </location>
</feature>
<dbReference type="CDD" id="cd16326">
    <property type="entry name" value="LolB"/>
    <property type="match status" value="1"/>
</dbReference>
<name>A0ABV5HL69_9VIBR</name>
<organism evidence="15 16">
    <name type="scientific">Vibrio olivae</name>
    <dbReference type="NCBI Taxonomy" id="1243002"/>
    <lineage>
        <taxon>Bacteria</taxon>
        <taxon>Pseudomonadati</taxon>
        <taxon>Pseudomonadota</taxon>
        <taxon>Gammaproteobacteria</taxon>
        <taxon>Vibrionales</taxon>
        <taxon>Vibrionaceae</taxon>
        <taxon>Vibrio</taxon>
    </lineage>
</organism>
<accession>A0ABV5HL69</accession>
<keyword evidence="16" id="KW-1185">Reference proteome</keyword>
<proteinExistence type="inferred from homology"/>
<dbReference type="Proteomes" id="UP001589645">
    <property type="component" value="Unassembled WGS sequence"/>
</dbReference>
<dbReference type="EMBL" id="JBHMEP010000001">
    <property type="protein sequence ID" value="MFB9134971.1"/>
    <property type="molecule type" value="Genomic_DNA"/>
</dbReference>
<evidence type="ECO:0000313" key="15">
    <source>
        <dbReference type="EMBL" id="MFB9134971.1"/>
    </source>
</evidence>
<evidence type="ECO:0000256" key="9">
    <source>
        <dbReference type="ARBA" id="ARBA00023139"/>
    </source>
</evidence>
<dbReference type="SUPFAM" id="SSF89392">
    <property type="entry name" value="Prokaryotic lipoproteins and lipoprotein localization factors"/>
    <property type="match status" value="1"/>
</dbReference>
<comment type="function">
    <text evidence="13">Plays a critical role in the incorporation of lipoproteins in the outer membrane after they are released by the LolA protein.</text>
</comment>
<evidence type="ECO:0000256" key="14">
    <source>
        <dbReference type="SAM" id="SignalP"/>
    </source>
</evidence>
<comment type="subunit">
    <text evidence="3 13">Monomer.</text>
</comment>
<evidence type="ECO:0000256" key="2">
    <source>
        <dbReference type="ARBA" id="ARBA00009696"/>
    </source>
</evidence>
<evidence type="ECO:0000256" key="3">
    <source>
        <dbReference type="ARBA" id="ARBA00011245"/>
    </source>
</evidence>
<evidence type="ECO:0000313" key="16">
    <source>
        <dbReference type="Proteomes" id="UP001589645"/>
    </source>
</evidence>
<feature type="chain" id="PRO_5045533359" description="Outer-membrane lipoprotein LolB" evidence="14">
    <location>
        <begin position="20"/>
        <end position="204"/>
    </location>
</feature>
<keyword evidence="7 13" id="KW-0653">Protein transport</keyword>
<dbReference type="Gene3D" id="2.50.20.10">
    <property type="entry name" value="Lipoprotein localisation LolA/LolB/LppX"/>
    <property type="match status" value="1"/>
</dbReference>
<dbReference type="InterPro" id="IPR029046">
    <property type="entry name" value="LolA/LolB/LppX"/>
</dbReference>
<evidence type="ECO:0000256" key="5">
    <source>
        <dbReference type="ARBA" id="ARBA00022448"/>
    </source>
</evidence>
<keyword evidence="11 13" id="KW-0998">Cell outer membrane</keyword>
<evidence type="ECO:0000256" key="7">
    <source>
        <dbReference type="ARBA" id="ARBA00022927"/>
    </source>
</evidence>
<keyword evidence="9 13" id="KW-0564">Palmitate</keyword>
<comment type="subcellular location">
    <subcellularLocation>
        <location evidence="1 13">Cell outer membrane</location>
        <topology evidence="1 13">Lipid-anchor</topology>
    </subcellularLocation>
</comment>
<dbReference type="InterPro" id="IPR004565">
    <property type="entry name" value="OM_lipoprot_LolB"/>
</dbReference>
<evidence type="ECO:0000256" key="1">
    <source>
        <dbReference type="ARBA" id="ARBA00004459"/>
    </source>
</evidence>
<comment type="similarity">
    <text evidence="2 13">Belongs to the LolB family.</text>
</comment>
<keyword evidence="5 13" id="KW-0813">Transport</keyword>
<keyword evidence="6 13" id="KW-0732">Signal</keyword>
<dbReference type="RefSeq" id="WP_390191137.1">
    <property type="nucleotide sequence ID" value="NZ_JBHMEP010000001.1"/>
</dbReference>
<keyword evidence="8 13" id="KW-0472">Membrane</keyword>
<protein>
    <recommendedName>
        <fullName evidence="4 13">Outer-membrane lipoprotein LolB</fullName>
    </recommendedName>
</protein>
<evidence type="ECO:0000256" key="4">
    <source>
        <dbReference type="ARBA" id="ARBA00016202"/>
    </source>
</evidence>
<dbReference type="NCBIfam" id="TIGR00548">
    <property type="entry name" value="lolB"/>
    <property type="match status" value="1"/>
</dbReference>
<evidence type="ECO:0000256" key="6">
    <source>
        <dbReference type="ARBA" id="ARBA00022729"/>
    </source>
</evidence>
<evidence type="ECO:0000256" key="11">
    <source>
        <dbReference type="ARBA" id="ARBA00023237"/>
    </source>
</evidence>
<evidence type="ECO:0000256" key="8">
    <source>
        <dbReference type="ARBA" id="ARBA00023136"/>
    </source>
</evidence>
<evidence type="ECO:0000256" key="12">
    <source>
        <dbReference type="ARBA" id="ARBA00023288"/>
    </source>
</evidence>
<dbReference type="HAMAP" id="MF_00233">
    <property type="entry name" value="LolB"/>
    <property type="match status" value="1"/>
</dbReference>
<comment type="caution">
    <text evidence="15">The sequence shown here is derived from an EMBL/GenBank/DDBJ whole genome shotgun (WGS) entry which is preliminary data.</text>
</comment>
<keyword evidence="12 13" id="KW-0449">Lipoprotein</keyword>
<reference evidence="15 16" key="1">
    <citation type="submission" date="2024-09" db="EMBL/GenBank/DDBJ databases">
        <authorList>
            <person name="Sun Q."/>
            <person name="Mori K."/>
        </authorList>
    </citation>
    <scope>NUCLEOTIDE SEQUENCE [LARGE SCALE GENOMIC DNA]</scope>
    <source>
        <strain evidence="15 16">CECT 8064</strain>
    </source>
</reference>